<keyword evidence="4 6" id="KW-0378">Hydrolase</keyword>
<comment type="catalytic activity">
    <reaction evidence="1 6">
        <text>Cleavage of hydrophobic, N-terminal signal or leader sequences from secreted and periplasmic proteins.</text>
        <dbReference type="EC" id="3.4.21.89"/>
    </reaction>
</comment>
<feature type="transmembrane region" description="Helical" evidence="6">
    <location>
        <begin position="12"/>
        <end position="30"/>
    </location>
</feature>
<dbReference type="Gene3D" id="2.10.109.10">
    <property type="entry name" value="Umud Fragment, subunit A"/>
    <property type="match status" value="2"/>
</dbReference>
<dbReference type="eggNOG" id="COG0681">
    <property type="taxonomic scope" value="Bacteria"/>
</dbReference>
<dbReference type="PRINTS" id="PR00727">
    <property type="entry name" value="LEADERPTASE"/>
</dbReference>
<dbReference type="PROSITE" id="PS00760">
    <property type="entry name" value="SPASE_I_2"/>
    <property type="match status" value="1"/>
</dbReference>
<dbReference type="KEGG" id="tna:CTN_1155"/>
<comment type="similarity">
    <text evidence="2 6">Belongs to the peptidase S26 family.</text>
</comment>
<dbReference type="STRING" id="309803.CTN_1155"/>
<gene>
    <name evidence="8" type="ordered locus">CTN_1155</name>
</gene>
<keyword evidence="6" id="KW-0645">Protease</keyword>
<name>B9K8P8_THENN</name>
<dbReference type="EC" id="3.4.21.89" evidence="3 6"/>
<feature type="domain" description="Peptidase S26" evidence="7">
    <location>
        <begin position="9"/>
        <end position="131"/>
    </location>
</feature>
<dbReference type="AlphaFoldDB" id="B9K8P8"/>
<dbReference type="NCBIfam" id="TIGR02227">
    <property type="entry name" value="sigpep_I_bact"/>
    <property type="match status" value="2"/>
</dbReference>
<dbReference type="Pfam" id="PF10502">
    <property type="entry name" value="Peptidase_S26"/>
    <property type="match status" value="2"/>
</dbReference>
<comment type="subcellular location">
    <subcellularLocation>
        <location evidence="6">Membrane</location>
        <topology evidence="6">Single-pass type II membrane protein</topology>
    </subcellularLocation>
</comment>
<dbReference type="InterPro" id="IPR019533">
    <property type="entry name" value="Peptidase_S26"/>
</dbReference>
<evidence type="ECO:0000256" key="1">
    <source>
        <dbReference type="ARBA" id="ARBA00000677"/>
    </source>
</evidence>
<dbReference type="SUPFAM" id="SSF51306">
    <property type="entry name" value="LexA/Signal peptidase"/>
    <property type="match status" value="1"/>
</dbReference>
<keyword evidence="6" id="KW-1133">Transmembrane helix</keyword>
<evidence type="ECO:0000256" key="5">
    <source>
        <dbReference type="PIRSR" id="PIRSR600223-1"/>
    </source>
</evidence>
<dbReference type="GO" id="GO:0006465">
    <property type="term" value="P:signal peptide processing"/>
    <property type="evidence" value="ECO:0007669"/>
    <property type="project" value="InterPro"/>
</dbReference>
<dbReference type="HOGENOM" id="CLU_028723_5_1_0"/>
<dbReference type="EMBL" id="CP000916">
    <property type="protein sequence ID" value="ACM23331.1"/>
    <property type="molecule type" value="Genomic_DNA"/>
</dbReference>
<keyword evidence="6" id="KW-0472">Membrane</keyword>
<dbReference type="GO" id="GO:0004252">
    <property type="term" value="F:serine-type endopeptidase activity"/>
    <property type="evidence" value="ECO:0007669"/>
    <property type="project" value="InterPro"/>
</dbReference>
<organism evidence="8 9">
    <name type="scientific">Thermotoga neapolitana (strain ATCC 49049 / DSM 4359 / NBRC 107923 / NS-E)</name>
    <dbReference type="NCBI Taxonomy" id="309803"/>
    <lineage>
        <taxon>Bacteria</taxon>
        <taxon>Thermotogati</taxon>
        <taxon>Thermotogota</taxon>
        <taxon>Thermotogae</taxon>
        <taxon>Thermotogales</taxon>
        <taxon>Thermotogaceae</taxon>
        <taxon>Thermotoga</taxon>
    </lineage>
</organism>
<accession>B9K8P8</accession>
<dbReference type="GO" id="GO:0009003">
    <property type="term" value="F:signal peptidase activity"/>
    <property type="evidence" value="ECO:0007669"/>
    <property type="project" value="UniProtKB-EC"/>
</dbReference>
<keyword evidence="6" id="KW-0812">Transmembrane</keyword>
<dbReference type="InterPro" id="IPR000223">
    <property type="entry name" value="Pept_S26A_signal_pept_1"/>
</dbReference>
<reference evidence="8 9" key="1">
    <citation type="journal article" date="2009" name="Biosci. Biotechnol. Biochem.">
        <title>WeGAS: a web-based microbial genome annotation system.</title>
        <authorList>
            <person name="Lee D."/>
            <person name="Seo H."/>
            <person name="Park C."/>
            <person name="Park K."/>
        </authorList>
    </citation>
    <scope>NUCLEOTIDE SEQUENCE [LARGE SCALE GENOMIC DNA]</scope>
    <source>
        <strain evidence="9">ATCC 49049 / DSM 4359 / NBRC 107923 / NS-E</strain>
    </source>
</reference>
<feature type="active site" evidence="5">
    <location>
        <position position="39"/>
    </location>
</feature>
<dbReference type="PANTHER" id="PTHR43390:SF1">
    <property type="entry name" value="CHLOROPLAST PROCESSING PEPTIDASE"/>
    <property type="match status" value="1"/>
</dbReference>
<dbReference type="GO" id="GO:0016020">
    <property type="term" value="C:membrane"/>
    <property type="evidence" value="ECO:0007669"/>
    <property type="project" value="UniProtKB-SubCell"/>
</dbReference>
<dbReference type="CDD" id="cd06530">
    <property type="entry name" value="S26_SPase_I"/>
    <property type="match status" value="2"/>
</dbReference>
<feature type="domain" description="Peptidase S26" evidence="7">
    <location>
        <begin position="221"/>
        <end position="296"/>
    </location>
</feature>
<evidence type="ECO:0000256" key="2">
    <source>
        <dbReference type="ARBA" id="ARBA00009370"/>
    </source>
</evidence>
<dbReference type="PANTHER" id="PTHR43390">
    <property type="entry name" value="SIGNAL PEPTIDASE I"/>
    <property type="match status" value="1"/>
</dbReference>
<dbReference type="InterPro" id="IPR019757">
    <property type="entry name" value="Pept_S26A_signal_pept_1_Lys-AS"/>
</dbReference>
<dbReference type="InterPro" id="IPR036286">
    <property type="entry name" value="LexA/Signal_pep-like_sf"/>
</dbReference>
<keyword evidence="9" id="KW-1185">Reference proteome</keyword>
<evidence type="ECO:0000259" key="7">
    <source>
        <dbReference type="Pfam" id="PF10502"/>
    </source>
</evidence>
<evidence type="ECO:0000313" key="8">
    <source>
        <dbReference type="EMBL" id="ACM23331.1"/>
    </source>
</evidence>
<protein>
    <recommendedName>
        <fullName evidence="3 6">Signal peptidase I</fullName>
        <ecNumber evidence="3 6">3.4.21.89</ecNumber>
    </recommendedName>
</protein>
<evidence type="ECO:0000256" key="4">
    <source>
        <dbReference type="ARBA" id="ARBA00022801"/>
    </source>
</evidence>
<evidence type="ECO:0000313" key="9">
    <source>
        <dbReference type="Proteomes" id="UP000000445"/>
    </source>
</evidence>
<dbReference type="Proteomes" id="UP000000445">
    <property type="component" value="Chromosome"/>
</dbReference>
<sequence length="307" mass="36307">MMNLKKESVEWIKALLYALVAATIVRLYIFETMLVPTGSMIPTIQIGDRLFVEKITYTVREPQIGEIVVFWSPFVDERASHMLRLFDKFMDLFSPAMFRGHVKYVKRLVGKGGDVLEIKDGKLYVNGKIPDALKDRYYEPEGIFKYEDFYEWLYTASKLRKDKEAYRNFIYDLAREHGRTAAVLVFSLIGEEGLKYGEPFLPGLLNYFDPSMVYYDEKTQTYYIPGMIYHEFYEEYYSKLDLKKYIEKTEDGTVRIRVPEGFYFLMGDNTKESLDCRYFGFVPKDHIIGWPILRIWPLDRFGPIQKY</sequence>
<dbReference type="FunFam" id="2.10.109.10:FF:000042">
    <property type="entry name" value="Signal peptidase I"/>
    <property type="match status" value="1"/>
</dbReference>
<evidence type="ECO:0000256" key="6">
    <source>
        <dbReference type="RuleBase" id="RU362042"/>
    </source>
</evidence>
<proteinExistence type="inferred from homology"/>
<evidence type="ECO:0000256" key="3">
    <source>
        <dbReference type="ARBA" id="ARBA00013208"/>
    </source>
</evidence>
<feature type="active site" evidence="5">
    <location>
        <position position="106"/>
    </location>
</feature>